<dbReference type="PANTHER" id="PTHR41286">
    <property type="entry name" value="HNH NUCLEASE YAJD-RELATED"/>
    <property type="match status" value="1"/>
</dbReference>
<dbReference type="Gene3D" id="1.10.30.50">
    <property type="match status" value="1"/>
</dbReference>
<proteinExistence type="inferred from homology"/>
<evidence type="ECO:0000259" key="5">
    <source>
        <dbReference type="SMART" id="SM00507"/>
    </source>
</evidence>
<dbReference type="GO" id="GO:0016787">
    <property type="term" value="F:hydrolase activity"/>
    <property type="evidence" value="ECO:0007669"/>
    <property type="project" value="UniProtKB-KW"/>
</dbReference>
<reference evidence="6 7" key="1">
    <citation type="submission" date="2018-08" db="EMBL/GenBank/DDBJ databases">
        <title>A genome reference for cultivated species of the human gut microbiota.</title>
        <authorList>
            <person name="Zou Y."/>
            <person name="Xue W."/>
            <person name="Luo G."/>
        </authorList>
    </citation>
    <scope>NUCLEOTIDE SEQUENCE [LARGE SCALE GENOMIC DNA]</scope>
    <source>
        <strain evidence="6 7">AF48-16</strain>
    </source>
</reference>
<evidence type="ECO:0000256" key="1">
    <source>
        <dbReference type="ARBA" id="ARBA00022722"/>
    </source>
</evidence>
<dbReference type="AlphaFoldDB" id="A0A415ENK7"/>
<evidence type="ECO:0000313" key="6">
    <source>
        <dbReference type="EMBL" id="RHK04279.1"/>
    </source>
</evidence>
<evidence type="ECO:0000256" key="3">
    <source>
        <dbReference type="ARBA" id="ARBA00038412"/>
    </source>
</evidence>
<protein>
    <recommendedName>
        <fullName evidence="4">Putative HNH nuclease YajD</fullName>
    </recommendedName>
</protein>
<evidence type="ECO:0000256" key="2">
    <source>
        <dbReference type="ARBA" id="ARBA00022801"/>
    </source>
</evidence>
<dbReference type="GO" id="GO:0005829">
    <property type="term" value="C:cytosol"/>
    <property type="evidence" value="ECO:0007669"/>
    <property type="project" value="TreeGrafter"/>
</dbReference>
<keyword evidence="6" id="KW-0255">Endonuclease</keyword>
<dbReference type="GO" id="GO:0004519">
    <property type="term" value="F:endonuclease activity"/>
    <property type="evidence" value="ECO:0007669"/>
    <property type="project" value="UniProtKB-KW"/>
</dbReference>
<dbReference type="GO" id="GO:0008270">
    <property type="term" value="F:zinc ion binding"/>
    <property type="evidence" value="ECO:0007669"/>
    <property type="project" value="InterPro"/>
</dbReference>
<comment type="similarity">
    <text evidence="3">Belongs to the HNH nuclease family.</text>
</comment>
<dbReference type="Pfam" id="PF01844">
    <property type="entry name" value="HNH"/>
    <property type="match status" value="1"/>
</dbReference>
<feature type="domain" description="HNH nuclease" evidence="5">
    <location>
        <begin position="60"/>
        <end position="116"/>
    </location>
</feature>
<dbReference type="Proteomes" id="UP000286288">
    <property type="component" value="Unassembled WGS sequence"/>
</dbReference>
<dbReference type="EMBL" id="QRMZ01000029">
    <property type="protein sequence ID" value="RHK04279.1"/>
    <property type="molecule type" value="Genomic_DNA"/>
</dbReference>
<evidence type="ECO:0000256" key="4">
    <source>
        <dbReference type="ARBA" id="ARBA00040194"/>
    </source>
</evidence>
<sequence>MPMMKICKCGKIIPIDKRRCSYCDKENPEKYNNKIRHERYDKLRRNKQSKSFYNSKAWRMTRVSALSRDNYLCVHCLLDGHILPAEEVDHIIPIKVDWGKRLSLDNLQSLCFKCHRVKTRADKLKYKELQV</sequence>
<comment type="caution">
    <text evidence="6">The sequence shown here is derived from an EMBL/GenBank/DDBJ whole genome shotgun (WGS) entry which is preliminary data.</text>
</comment>
<keyword evidence="2" id="KW-0378">Hydrolase</keyword>
<dbReference type="CDD" id="cd00085">
    <property type="entry name" value="HNHc"/>
    <property type="match status" value="1"/>
</dbReference>
<gene>
    <name evidence="6" type="ORF">DW084_16395</name>
</gene>
<dbReference type="InterPro" id="IPR003615">
    <property type="entry name" value="HNH_nuc"/>
</dbReference>
<accession>A0A415ENK7</accession>
<dbReference type="PANTHER" id="PTHR41286:SF1">
    <property type="entry name" value="HNH NUCLEASE YAJD-RELATED"/>
    <property type="match status" value="1"/>
</dbReference>
<evidence type="ECO:0000313" key="7">
    <source>
        <dbReference type="Proteomes" id="UP000286288"/>
    </source>
</evidence>
<organism evidence="6 7">
    <name type="scientific">Enterococcus casseliflavus</name>
    <name type="common">Enterococcus flavescens</name>
    <dbReference type="NCBI Taxonomy" id="37734"/>
    <lineage>
        <taxon>Bacteria</taxon>
        <taxon>Bacillati</taxon>
        <taxon>Bacillota</taxon>
        <taxon>Bacilli</taxon>
        <taxon>Lactobacillales</taxon>
        <taxon>Enterococcaceae</taxon>
        <taxon>Enterococcus</taxon>
    </lineage>
</organism>
<keyword evidence="1" id="KW-0540">Nuclease</keyword>
<dbReference type="SMART" id="SM00507">
    <property type="entry name" value="HNHc"/>
    <property type="match status" value="1"/>
</dbReference>
<dbReference type="InterPro" id="IPR002711">
    <property type="entry name" value="HNH"/>
</dbReference>
<name>A0A415ENK7_ENTCA</name>
<dbReference type="GO" id="GO:0003676">
    <property type="term" value="F:nucleic acid binding"/>
    <property type="evidence" value="ECO:0007669"/>
    <property type="project" value="InterPro"/>
</dbReference>